<feature type="compositionally biased region" description="Gly residues" evidence="2">
    <location>
        <begin position="1312"/>
        <end position="1329"/>
    </location>
</feature>
<feature type="compositionally biased region" description="Gly residues" evidence="2">
    <location>
        <begin position="1043"/>
        <end position="1057"/>
    </location>
</feature>
<feature type="compositionally biased region" description="Polar residues" evidence="2">
    <location>
        <begin position="779"/>
        <end position="793"/>
    </location>
</feature>
<dbReference type="STRING" id="181874.A0A409V9H3"/>
<dbReference type="InterPro" id="IPR036390">
    <property type="entry name" value="WH_DNA-bd_sf"/>
</dbReference>
<dbReference type="Proteomes" id="UP000284842">
    <property type="component" value="Unassembled WGS sequence"/>
</dbReference>
<feature type="region of interest" description="Disordered" evidence="2">
    <location>
        <begin position="850"/>
        <end position="880"/>
    </location>
</feature>
<sequence>MSTAGAAQDVPAIEAIETTPATKTSTKSSRSTTKKAAPAKKAAASSAKPKAETKKATTTKAAATAAAAASARPPWKDIIKECIVFHKDDTRTGVSRSAIKKFAEEKYKVEMNASNLSQLNRAITSGAETGVFALPKGPSGKVKLAPKAKASASKENSKPPSKTAAKPAASKPASKPAATTKKPAAKAPAAKKAAPAPKKVLAGKAKATTTTKKTTAASKRGTAKKAVTGTTPAAKAKTAAKKKAPAASATKKTAAATKKAPAAKPRSKPASKPASKAKKSAQHYPPFPPPNVQLHPEDANNKVFLAIARAFVSVNNRAMTIKDIAERASNYGLVCQSVSAAAQAVTTYIRNHKARCDAQNDIPLLLSHQLSGTPADDDLVAALESRNGGDSHPVEENRATNFRKGTAVWYLSRATGIPCPFTSAGIRLCDYITSDTPPPPPTERHSSRRDKRMSSVYNSDDQSCGGKRKRSLRGCSSKQDESENDRPPKVKLTLRLPPRVFKTQTPTPDTTPEAANDGSSATRPIDVSKDDADMCVDEDDHSTTATLQQPSEPKEEPWSLPPYPRRSISIPCYTPCVDTWYPSYPTPSTNYVDPFRRSPSIATPPPDSDDEFDDFHVSMTRSKHYPDEDELGWDADSEGDGETNWESPGPRSPSAPLIVNSEVTVKEEPTDVQGMLDAWEDFDSSVAESRVADVLAKAAASVLEDQQAVKVESLDPWDWNLPAPDWPDDTVTIKQEDLGATSLLFPTTSLPGPSSPMSPISSHSSQLSSPSRLADYTDNDNINATIRPRSQTHPAPIPFPTASSSTTAQPSPLTARKSFSVLEPSSSVSNDGSGPSAALVTLLKSMSVNSTSPSLSAPSSSSSSPPVSISPPTPCLSPLQTRYVPSSAPNPPERVVVLTCQPCNPAITATQIEDISVYQMKLGAFKLLRRLDTDFVRLNPIIVYSGAPAPDPLSIPNATEVVYGSVEVSGTWVPLSAAQSFVKDHLSEDGARALEVFLSDRLVERFPPALQDFHKSSKSARDLNQFGRPFESTLMHVAQFAEGGGGGSGRGGAGGAGASVWGTPPPPPVVTTSKVGGTPPLIRTNSSSSSSSSTLSDLSQTCAGSATTPFVLGAALAMHDKQAKGENDVPLSATEQEIFHELCVVSDEEGGSGDVDVMMDEGDVEVVVPCPTPSPTESIKTPRKVPPLAPIDTKAGLVIFDDMDMPGSPLSPVPPSPGSESDEEESLPSSPVVAAHSIRPASSKNRVSFGSGASCSSSSTMKSSSSLSSPSSSTHTTPLSAVESDSRAINAKALPLRRSKRVAQQTTPTTTSGGGLQGGSGVASGGAKSGGARPRKGGSRNSLS</sequence>
<dbReference type="InterPro" id="IPR005818">
    <property type="entry name" value="Histone_H1/H5_H15"/>
</dbReference>
<evidence type="ECO:0000313" key="4">
    <source>
        <dbReference type="EMBL" id="PPQ63352.1"/>
    </source>
</evidence>
<name>A0A409V9H3_9AGAR</name>
<feature type="compositionally biased region" description="Low complexity" evidence="2">
    <location>
        <begin position="141"/>
        <end position="237"/>
    </location>
</feature>
<feature type="compositionally biased region" description="Low complexity" evidence="2">
    <location>
        <begin position="1248"/>
        <end position="1280"/>
    </location>
</feature>
<dbReference type="CDD" id="cd00073">
    <property type="entry name" value="H15"/>
    <property type="match status" value="1"/>
</dbReference>
<feature type="compositionally biased region" description="Acidic residues" evidence="2">
    <location>
        <begin position="627"/>
        <end position="643"/>
    </location>
</feature>
<feature type="domain" description="H15" evidence="3">
    <location>
        <begin position="71"/>
        <end position="146"/>
    </location>
</feature>
<dbReference type="InterPro" id="IPR036887">
    <property type="entry name" value="HTH_APSES_sf"/>
</dbReference>
<evidence type="ECO:0000256" key="1">
    <source>
        <dbReference type="ARBA" id="ARBA00020833"/>
    </source>
</evidence>
<feature type="compositionally biased region" description="Low complexity" evidence="2">
    <location>
        <begin position="850"/>
        <end position="867"/>
    </location>
</feature>
<comment type="caution">
    <text evidence="4">The sequence shown here is derived from an EMBL/GenBank/DDBJ whole genome shotgun (WGS) entry which is preliminary data.</text>
</comment>
<feature type="compositionally biased region" description="Low complexity" evidence="2">
    <location>
        <begin position="1070"/>
        <end position="1099"/>
    </location>
</feature>
<organism evidence="4 5">
    <name type="scientific">Panaeolus cyanescens</name>
    <dbReference type="NCBI Taxonomy" id="181874"/>
    <lineage>
        <taxon>Eukaryota</taxon>
        <taxon>Fungi</taxon>
        <taxon>Dikarya</taxon>
        <taxon>Basidiomycota</taxon>
        <taxon>Agaricomycotina</taxon>
        <taxon>Agaricomycetes</taxon>
        <taxon>Agaricomycetidae</taxon>
        <taxon>Agaricales</taxon>
        <taxon>Agaricineae</taxon>
        <taxon>Galeropsidaceae</taxon>
        <taxon>Panaeolus</taxon>
    </lineage>
</organism>
<evidence type="ECO:0000313" key="5">
    <source>
        <dbReference type="Proteomes" id="UP000284842"/>
    </source>
</evidence>
<feature type="compositionally biased region" description="Low complexity" evidence="2">
    <location>
        <begin position="1302"/>
        <end position="1311"/>
    </location>
</feature>
<feature type="compositionally biased region" description="Basic residues" evidence="2">
    <location>
        <begin position="265"/>
        <end position="281"/>
    </location>
</feature>
<dbReference type="PROSITE" id="PS51504">
    <property type="entry name" value="H15"/>
    <property type="match status" value="1"/>
</dbReference>
<dbReference type="Pfam" id="PF00538">
    <property type="entry name" value="Linker_histone"/>
    <property type="match status" value="1"/>
</dbReference>
<dbReference type="GO" id="GO:0006334">
    <property type="term" value="P:nucleosome assembly"/>
    <property type="evidence" value="ECO:0007669"/>
    <property type="project" value="InterPro"/>
</dbReference>
<dbReference type="GO" id="GO:0003677">
    <property type="term" value="F:DNA binding"/>
    <property type="evidence" value="ECO:0007669"/>
    <property type="project" value="InterPro"/>
</dbReference>
<feature type="compositionally biased region" description="Low complexity" evidence="2">
    <location>
        <begin position="744"/>
        <end position="773"/>
    </location>
</feature>
<feature type="region of interest" description="Disordered" evidence="2">
    <location>
        <begin position="1201"/>
        <end position="1344"/>
    </location>
</feature>
<feature type="compositionally biased region" description="Low complexity" evidence="2">
    <location>
        <begin position="56"/>
        <end position="72"/>
    </location>
</feature>
<dbReference type="EMBL" id="NHTK01006125">
    <property type="protein sequence ID" value="PPQ63352.1"/>
    <property type="molecule type" value="Genomic_DNA"/>
</dbReference>
<dbReference type="GO" id="GO:0000786">
    <property type="term" value="C:nucleosome"/>
    <property type="evidence" value="ECO:0007669"/>
    <property type="project" value="InterPro"/>
</dbReference>
<dbReference type="Gene3D" id="1.10.10.10">
    <property type="entry name" value="Winged helix-like DNA-binding domain superfamily/Winged helix DNA-binding domain"/>
    <property type="match status" value="1"/>
</dbReference>
<dbReference type="SUPFAM" id="SSF46785">
    <property type="entry name" value="Winged helix' DNA-binding domain"/>
    <property type="match status" value="1"/>
</dbReference>
<reference evidence="4 5" key="1">
    <citation type="journal article" date="2018" name="Evol. Lett.">
        <title>Horizontal gene cluster transfer increased hallucinogenic mushroom diversity.</title>
        <authorList>
            <person name="Reynolds H.T."/>
            <person name="Vijayakumar V."/>
            <person name="Gluck-Thaler E."/>
            <person name="Korotkin H.B."/>
            <person name="Matheny P.B."/>
            <person name="Slot J.C."/>
        </authorList>
    </citation>
    <scope>NUCLEOTIDE SEQUENCE [LARGE SCALE GENOMIC DNA]</scope>
    <source>
        <strain evidence="4 5">2629</strain>
    </source>
</reference>
<dbReference type="SUPFAM" id="SSF54616">
    <property type="entry name" value="DNA-binding domain of Mlu1-box binding protein MBP1"/>
    <property type="match status" value="1"/>
</dbReference>
<feature type="region of interest" description="Disordered" evidence="2">
    <location>
        <begin position="595"/>
        <end position="663"/>
    </location>
</feature>
<feature type="compositionally biased region" description="Low complexity" evidence="2">
    <location>
        <begin position="17"/>
        <end position="48"/>
    </location>
</feature>
<dbReference type="InterPro" id="IPR036388">
    <property type="entry name" value="WH-like_DNA-bd_sf"/>
</dbReference>
<feature type="region of interest" description="Disordered" evidence="2">
    <location>
        <begin position="432"/>
        <end position="562"/>
    </location>
</feature>
<dbReference type="OrthoDB" id="5597783at2759"/>
<feature type="region of interest" description="Disordered" evidence="2">
    <location>
        <begin position="133"/>
        <end position="295"/>
    </location>
</feature>
<gene>
    <name evidence="4" type="ORF">CVT24_006725</name>
</gene>
<dbReference type="Gene3D" id="3.10.260.10">
    <property type="entry name" value="Transcription regulator HTH, APSES-type DNA-binding domain"/>
    <property type="match status" value="1"/>
</dbReference>
<feature type="compositionally biased region" description="Low complexity" evidence="2">
    <location>
        <begin position="800"/>
        <end position="814"/>
    </location>
</feature>
<evidence type="ECO:0000256" key="2">
    <source>
        <dbReference type="SAM" id="MobiDB-lite"/>
    </source>
</evidence>
<dbReference type="InParanoid" id="A0A409V9H3"/>
<keyword evidence="5" id="KW-1185">Reference proteome</keyword>
<accession>A0A409V9H3</accession>
<feature type="region of interest" description="Disordered" evidence="2">
    <location>
        <begin position="1043"/>
        <end position="1100"/>
    </location>
</feature>
<proteinExistence type="predicted"/>
<feature type="region of interest" description="Disordered" evidence="2">
    <location>
        <begin position="1"/>
        <end position="72"/>
    </location>
</feature>
<feature type="compositionally biased region" description="Low complexity" evidence="2">
    <location>
        <begin position="245"/>
        <end position="264"/>
    </location>
</feature>
<protein>
    <recommendedName>
        <fullName evidence="1">Histone H1</fullName>
    </recommendedName>
</protein>
<evidence type="ECO:0000259" key="3">
    <source>
        <dbReference type="PROSITE" id="PS51504"/>
    </source>
</evidence>
<dbReference type="SMART" id="SM00526">
    <property type="entry name" value="H15"/>
    <property type="match status" value="1"/>
</dbReference>
<feature type="compositionally biased region" description="Basic and acidic residues" evidence="2">
    <location>
        <begin position="478"/>
        <end position="488"/>
    </location>
</feature>
<feature type="region of interest" description="Disordered" evidence="2">
    <location>
        <begin position="744"/>
        <end position="814"/>
    </location>
</feature>